<organism evidence="1">
    <name type="scientific">marine sediment metagenome</name>
    <dbReference type="NCBI Taxonomy" id="412755"/>
    <lineage>
        <taxon>unclassified sequences</taxon>
        <taxon>metagenomes</taxon>
        <taxon>ecological metagenomes</taxon>
    </lineage>
</organism>
<dbReference type="Gene3D" id="2.160.10.10">
    <property type="entry name" value="Hexapeptide repeat proteins"/>
    <property type="match status" value="2"/>
</dbReference>
<proteinExistence type="predicted"/>
<reference evidence="1" key="1">
    <citation type="journal article" date="2014" name="Front. Microbiol.">
        <title>High frequency of phylogenetically diverse reductive dehalogenase-homologous genes in deep subseafloor sedimentary metagenomes.</title>
        <authorList>
            <person name="Kawai M."/>
            <person name="Futagami T."/>
            <person name="Toyoda A."/>
            <person name="Takaki Y."/>
            <person name="Nishi S."/>
            <person name="Hori S."/>
            <person name="Arai W."/>
            <person name="Tsubouchi T."/>
            <person name="Morono Y."/>
            <person name="Uchiyama I."/>
            <person name="Ito T."/>
            <person name="Fujiyama A."/>
            <person name="Inagaki F."/>
            <person name="Takami H."/>
        </authorList>
    </citation>
    <scope>NUCLEOTIDE SEQUENCE</scope>
    <source>
        <strain evidence="1">Expedition CK06-06</strain>
    </source>
</reference>
<protein>
    <recommendedName>
        <fullName evidence="2">UDP-3-O-[3-hydroxymyristoyl] glucosamine N-acyltransferase non-repeat region domain-containing protein</fullName>
    </recommendedName>
</protein>
<evidence type="ECO:0008006" key="2">
    <source>
        <dbReference type="Google" id="ProtNLM"/>
    </source>
</evidence>
<comment type="caution">
    <text evidence="1">The sequence shown here is derived from an EMBL/GenBank/DDBJ whole genome shotgun (WGS) entry which is preliminary data.</text>
</comment>
<dbReference type="Pfam" id="PF00132">
    <property type="entry name" value="Hexapep"/>
    <property type="match status" value="1"/>
</dbReference>
<dbReference type="InterPro" id="IPR001451">
    <property type="entry name" value="Hexapep"/>
</dbReference>
<sequence length="203" mass="22554">MSNHISDKAKLGKDITFAKNIIIEDYVTIGDNCQLGYNVVIRKETTIGDNVRIDDNTVIGKYPMRASLSIFKEDSNLPPTNIGNNCLIGANTVIYIGSSISNNVLIADLASIRENTTICEYTIVGRGVTIENYVKIGKRCKLESECYITAYSELEDYVFIAPGVVTSNDNFLGRTEEIAISEGTIFNRLSWLRMFKDDVQISS</sequence>
<dbReference type="InterPro" id="IPR011004">
    <property type="entry name" value="Trimer_LpxA-like_sf"/>
</dbReference>
<accession>X1M7P1</accession>
<dbReference type="SUPFAM" id="SSF51161">
    <property type="entry name" value="Trimeric LpxA-like enzymes"/>
    <property type="match status" value="1"/>
</dbReference>
<gene>
    <name evidence="1" type="ORF">S06H3_20798</name>
</gene>
<dbReference type="Pfam" id="PF14602">
    <property type="entry name" value="Hexapep_2"/>
    <property type="match status" value="1"/>
</dbReference>
<dbReference type="EMBL" id="BARV01010824">
    <property type="protein sequence ID" value="GAI02384.1"/>
    <property type="molecule type" value="Genomic_DNA"/>
</dbReference>
<evidence type="ECO:0000313" key="1">
    <source>
        <dbReference type="EMBL" id="GAI02384.1"/>
    </source>
</evidence>
<dbReference type="AlphaFoldDB" id="X1M7P1"/>
<dbReference type="PANTHER" id="PTHR43300">
    <property type="entry name" value="ACETYLTRANSFERASE"/>
    <property type="match status" value="1"/>
</dbReference>
<dbReference type="InterPro" id="IPR050179">
    <property type="entry name" value="Trans_hexapeptide_repeat"/>
</dbReference>
<name>X1M7P1_9ZZZZ</name>